<accession>A0A1I7TYY0</accession>
<sequence length="101" mass="11471">MISCFVSLLKLLLFLYQPIRRPKSLRLPLADLQCSASFGELRETGNAGNQIQEKEADANASRLVRHAYTDRRLDGSCRWWKIGRCDQVFHDSICQTGATTI</sequence>
<evidence type="ECO:0000313" key="3">
    <source>
        <dbReference type="WBParaSite" id="Csp11.Scaffold629.g13185.t1"/>
    </source>
</evidence>
<name>A0A1I7TYY0_9PELO</name>
<feature type="chain" id="PRO_5009308192" evidence="1">
    <location>
        <begin position="25"/>
        <end position="101"/>
    </location>
</feature>
<organism evidence="2 3">
    <name type="scientific">Caenorhabditis tropicalis</name>
    <dbReference type="NCBI Taxonomy" id="1561998"/>
    <lineage>
        <taxon>Eukaryota</taxon>
        <taxon>Metazoa</taxon>
        <taxon>Ecdysozoa</taxon>
        <taxon>Nematoda</taxon>
        <taxon>Chromadorea</taxon>
        <taxon>Rhabditida</taxon>
        <taxon>Rhabditina</taxon>
        <taxon>Rhabditomorpha</taxon>
        <taxon>Rhabditoidea</taxon>
        <taxon>Rhabditidae</taxon>
        <taxon>Peloderinae</taxon>
        <taxon>Caenorhabditis</taxon>
    </lineage>
</organism>
<keyword evidence="2" id="KW-1185">Reference proteome</keyword>
<evidence type="ECO:0000256" key="1">
    <source>
        <dbReference type="SAM" id="SignalP"/>
    </source>
</evidence>
<feature type="signal peptide" evidence="1">
    <location>
        <begin position="1"/>
        <end position="24"/>
    </location>
</feature>
<dbReference type="AlphaFoldDB" id="A0A1I7TYY0"/>
<keyword evidence="1" id="KW-0732">Signal</keyword>
<proteinExistence type="predicted"/>
<dbReference type="Proteomes" id="UP000095282">
    <property type="component" value="Unplaced"/>
</dbReference>
<protein>
    <submittedName>
        <fullName evidence="3">Secreted protein</fullName>
    </submittedName>
</protein>
<dbReference type="WBParaSite" id="Csp11.Scaffold629.g13185.t1">
    <property type="protein sequence ID" value="Csp11.Scaffold629.g13185.t1"/>
    <property type="gene ID" value="Csp11.Scaffold629.g13185"/>
</dbReference>
<reference evidence="3" key="1">
    <citation type="submission" date="2016-11" db="UniProtKB">
        <authorList>
            <consortium name="WormBaseParasite"/>
        </authorList>
    </citation>
    <scope>IDENTIFICATION</scope>
</reference>
<evidence type="ECO:0000313" key="2">
    <source>
        <dbReference type="Proteomes" id="UP000095282"/>
    </source>
</evidence>